<feature type="disulfide bond" description="Interchain" evidence="11">
    <location>
        <position position="87"/>
    </location>
</feature>
<dbReference type="GO" id="GO:0034599">
    <property type="term" value="P:cellular response to oxidative stress"/>
    <property type="evidence" value="ECO:0007669"/>
    <property type="project" value="TreeGrafter"/>
</dbReference>
<dbReference type="GO" id="GO:0032542">
    <property type="term" value="F:sulfiredoxin activity"/>
    <property type="evidence" value="ECO:0007669"/>
    <property type="project" value="UniProtKB-EC"/>
</dbReference>
<dbReference type="EMBL" id="KV441002">
    <property type="protein sequence ID" value="OAD66523.1"/>
    <property type="molecule type" value="Genomic_DNA"/>
</dbReference>
<dbReference type="FunCoup" id="A0A162TEL1">
    <property type="interactions" value="358"/>
</dbReference>
<evidence type="ECO:0000256" key="9">
    <source>
        <dbReference type="PIRNR" id="PIRNR017267"/>
    </source>
</evidence>
<dbReference type="PANTHER" id="PTHR21348">
    <property type="match status" value="1"/>
</dbReference>
<evidence type="ECO:0000256" key="6">
    <source>
        <dbReference type="ARBA" id="ARBA00023002"/>
    </source>
</evidence>
<dbReference type="VEuPathDB" id="FungiDB:PHYBLDRAFT_67404"/>
<evidence type="ECO:0000256" key="7">
    <source>
        <dbReference type="ARBA" id="ARBA00023157"/>
    </source>
</evidence>
<dbReference type="GO" id="GO:0005524">
    <property type="term" value="F:ATP binding"/>
    <property type="evidence" value="ECO:0007669"/>
    <property type="project" value="UniProtKB-KW"/>
</dbReference>
<evidence type="ECO:0000259" key="12">
    <source>
        <dbReference type="Pfam" id="PF02195"/>
    </source>
</evidence>
<evidence type="ECO:0000256" key="1">
    <source>
        <dbReference type="ARBA" id="ARBA00009609"/>
    </source>
</evidence>
<comment type="similarity">
    <text evidence="1 9">Belongs to the sulfiredoxin family.</text>
</comment>
<proteinExistence type="inferred from homology"/>
<comment type="catalytic activity">
    <reaction evidence="8 9">
        <text>S-hydroxy-S-oxy-L-cysteinyl-[peroxiredoxin] + [protein]-dithiol + ATP = S-hydroxy-L-cysteinyl-[peroxiredoxin] + [protein]-disulfide + ADP + phosphate</text>
        <dbReference type="Rhea" id="RHEA:17545"/>
        <dbReference type="Rhea" id="RHEA-COMP:10593"/>
        <dbReference type="Rhea" id="RHEA-COMP:10594"/>
        <dbReference type="Rhea" id="RHEA-COMP:13681"/>
        <dbReference type="Rhea" id="RHEA-COMP:17976"/>
        <dbReference type="ChEBI" id="CHEBI:29950"/>
        <dbReference type="ChEBI" id="CHEBI:30616"/>
        <dbReference type="ChEBI" id="CHEBI:43474"/>
        <dbReference type="ChEBI" id="CHEBI:50058"/>
        <dbReference type="ChEBI" id="CHEBI:61973"/>
        <dbReference type="ChEBI" id="CHEBI:61974"/>
        <dbReference type="ChEBI" id="CHEBI:456216"/>
        <dbReference type="EC" id="1.8.98.2"/>
    </reaction>
</comment>
<evidence type="ECO:0000256" key="10">
    <source>
        <dbReference type="PIRSR" id="PIRSR017267-1"/>
    </source>
</evidence>
<evidence type="ECO:0000313" key="14">
    <source>
        <dbReference type="Proteomes" id="UP000077315"/>
    </source>
</evidence>
<keyword evidence="4 9" id="KW-0067">ATP-binding</keyword>
<keyword evidence="14" id="KW-1185">Reference proteome</keyword>
<dbReference type="OrthoDB" id="10023328at2759"/>
<dbReference type="InParanoid" id="A0A162TEL1"/>
<dbReference type="InterPro" id="IPR036086">
    <property type="entry name" value="ParB/Sulfiredoxin_sf"/>
</dbReference>
<accession>A0A162TEL1</accession>
<dbReference type="GO" id="GO:0005737">
    <property type="term" value="C:cytoplasm"/>
    <property type="evidence" value="ECO:0007669"/>
    <property type="project" value="TreeGrafter"/>
</dbReference>
<dbReference type="STRING" id="763407.A0A162TEL1"/>
<evidence type="ECO:0000256" key="5">
    <source>
        <dbReference type="ARBA" id="ARBA00022862"/>
    </source>
</evidence>
<evidence type="ECO:0000256" key="11">
    <source>
        <dbReference type="PIRSR" id="PIRSR017267-2"/>
    </source>
</evidence>
<keyword evidence="7 11" id="KW-1015">Disulfide bond</keyword>
<evidence type="ECO:0000256" key="8">
    <source>
        <dbReference type="ARBA" id="ARBA00047514"/>
    </source>
</evidence>
<feature type="domain" description="ParB-like N-terminal" evidence="12">
    <location>
        <begin position="27"/>
        <end position="105"/>
    </location>
</feature>
<evidence type="ECO:0000256" key="4">
    <source>
        <dbReference type="ARBA" id="ARBA00022840"/>
    </source>
</evidence>
<evidence type="ECO:0000313" key="13">
    <source>
        <dbReference type="EMBL" id="OAD66523.1"/>
    </source>
</evidence>
<dbReference type="PANTHER" id="PTHR21348:SF2">
    <property type="entry name" value="SULFIREDOXIN-1"/>
    <property type="match status" value="1"/>
</dbReference>
<dbReference type="InterPro" id="IPR003115">
    <property type="entry name" value="ParB_N"/>
</dbReference>
<organism evidence="13 14">
    <name type="scientific">Phycomyces blakesleeanus (strain ATCC 8743b / DSM 1359 / FGSC 10004 / NBRC 33097 / NRRL 1555)</name>
    <dbReference type="NCBI Taxonomy" id="763407"/>
    <lineage>
        <taxon>Eukaryota</taxon>
        <taxon>Fungi</taxon>
        <taxon>Fungi incertae sedis</taxon>
        <taxon>Mucoromycota</taxon>
        <taxon>Mucoromycotina</taxon>
        <taxon>Mucoromycetes</taxon>
        <taxon>Mucorales</taxon>
        <taxon>Phycomycetaceae</taxon>
        <taxon>Phycomyces</taxon>
    </lineage>
</organism>
<evidence type="ECO:0000256" key="2">
    <source>
        <dbReference type="ARBA" id="ARBA00013055"/>
    </source>
</evidence>
<keyword evidence="5 9" id="KW-0049">Antioxidant</keyword>
<gene>
    <name evidence="13" type="ORF">PHYBLDRAFT_67404</name>
</gene>
<dbReference type="InterPro" id="IPR016692">
    <property type="entry name" value="Sulfiredoxin"/>
</dbReference>
<dbReference type="EC" id="1.8.98.2" evidence="2 9"/>
<protein>
    <recommendedName>
        <fullName evidence="2 9">Sulfiredoxin</fullName>
        <ecNumber evidence="2 9">1.8.98.2</ecNumber>
    </recommendedName>
</protein>
<dbReference type="Pfam" id="PF02195">
    <property type="entry name" value="ParB_N"/>
    <property type="match status" value="1"/>
</dbReference>
<dbReference type="PIRSF" id="PIRSF017267">
    <property type="entry name" value="Sulfiredoxin"/>
    <property type="match status" value="1"/>
</dbReference>
<dbReference type="Gene3D" id="3.90.1530.10">
    <property type="entry name" value="Conserved hypothetical protein from pyrococcus furiosus pfu- 392566-001, ParB domain"/>
    <property type="match status" value="1"/>
</dbReference>
<dbReference type="AlphaFoldDB" id="A0A162TEL1"/>
<dbReference type="RefSeq" id="XP_018284563.1">
    <property type="nucleotide sequence ID" value="XM_018441791.1"/>
</dbReference>
<feature type="binding site" evidence="10">
    <location>
        <begin position="86"/>
        <end position="89"/>
    </location>
    <ligand>
        <name>ATP</name>
        <dbReference type="ChEBI" id="CHEBI:30616"/>
    </ligand>
</feature>
<keyword evidence="6 9" id="KW-0560">Oxidoreductase</keyword>
<reference evidence="14" key="1">
    <citation type="submission" date="2015-06" db="EMBL/GenBank/DDBJ databases">
        <title>Expansion of signal transduction pathways in fungi by whole-genome duplication.</title>
        <authorList>
            <consortium name="DOE Joint Genome Institute"/>
            <person name="Corrochano L.M."/>
            <person name="Kuo A."/>
            <person name="Marcet-Houben M."/>
            <person name="Polaino S."/>
            <person name="Salamov A."/>
            <person name="Villalobos J.M."/>
            <person name="Alvarez M.I."/>
            <person name="Avalos J."/>
            <person name="Benito E.P."/>
            <person name="Benoit I."/>
            <person name="Burger G."/>
            <person name="Camino L.P."/>
            <person name="Canovas D."/>
            <person name="Cerda-Olmedo E."/>
            <person name="Cheng J.-F."/>
            <person name="Dominguez A."/>
            <person name="Elias M."/>
            <person name="Eslava A.P."/>
            <person name="Glaser F."/>
            <person name="Grimwood J."/>
            <person name="Gutierrez G."/>
            <person name="Heitman J."/>
            <person name="Henrissat B."/>
            <person name="Iturriaga E.A."/>
            <person name="Lang B.F."/>
            <person name="Lavin J.L."/>
            <person name="Lee S."/>
            <person name="Li W."/>
            <person name="Lindquist E."/>
            <person name="Lopez-Garcia S."/>
            <person name="Luque E.M."/>
            <person name="Marcos A.T."/>
            <person name="Martin J."/>
            <person name="McCluskey K."/>
            <person name="Medina H.R."/>
            <person name="Miralles-Duran A."/>
            <person name="Miyazaki A."/>
            <person name="Munoz-Torres E."/>
            <person name="Oguiza J.A."/>
            <person name="Ohm R."/>
            <person name="Olmedo M."/>
            <person name="Orejas M."/>
            <person name="Ortiz-Castellanos L."/>
            <person name="Pisabarro A.G."/>
            <person name="Rodriguez-Romero J."/>
            <person name="Ruiz-Herrera J."/>
            <person name="Ruiz-Vazquez R."/>
            <person name="Sanz C."/>
            <person name="Schackwitz W."/>
            <person name="Schmutz J."/>
            <person name="Shahriari M."/>
            <person name="Shelest E."/>
            <person name="Silva-Franco F."/>
            <person name="Soanes D."/>
            <person name="Syed K."/>
            <person name="Tagua V.G."/>
            <person name="Talbot N.J."/>
            <person name="Thon M."/>
            <person name="De vries R.P."/>
            <person name="Wiebenga A."/>
            <person name="Yadav J.S."/>
            <person name="Braun E.L."/>
            <person name="Baker S."/>
            <person name="Garre V."/>
            <person name="Horwitz B."/>
            <person name="Torres-Martinez S."/>
            <person name="Idnurm A."/>
            <person name="Herrera-Estrella A."/>
            <person name="Gabaldon T."/>
            <person name="Grigoriev I.V."/>
        </authorList>
    </citation>
    <scope>NUCLEOTIDE SEQUENCE [LARGE SCALE GENOMIC DNA]</scope>
    <source>
        <strain evidence="14">NRRL 1555(-)</strain>
    </source>
</reference>
<keyword evidence="3 9" id="KW-0547">Nucleotide-binding</keyword>
<dbReference type="SUPFAM" id="SSF110849">
    <property type="entry name" value="ParB/Sulfiredoxin"/>
    <property type="match status" value="1"/>
</dbReference>
<dbReference type="GeneID" id="29002697"/>
<dbReference type="Proteomes" id="UP000077315">
    <property type="component" value="Unassembled WGS sequence"/>
</dbReference>
<dbReference type="CDD" id="cd16395">
    <property type="entry name" value="Srx"/>
    <property type="match status" value="1"/>
</dbReference>
<sequence length="126" mass="14247">MILRLVRTMSTKTTVDNFSIHGNAVSEVCDIPLSVVNRPIPSQLDRAKVEEMKTILQTDTKKDDLTPIDIHHVEYKGQDYYFAFGGCHRWAAHKELQKETIKGKLISTPPSVINTYLGSSSPFRET</sequence>
<evidence type="ECO:0000256" key="3">
    <source>
        <dbReference type="ARBA" id="ARBA00022741"/>
    </source>
</evidence>
<name>A0A162TEL1_PHYB8</name>